<evidence type="ECO:0000313" key="4">
    <source>
        <dbReference type="Proteomes" id="UP001158986"/>
    </source>
</evidence>
<proteinExistence type="predicted"/>
<accession>A0AAU9L3I1</accession>
<comment type="caution">
    <text evidence="2">The sequence shown here is derived from an EMBL/GenBank/DDBJ whole genome shotgun (WGS) entry which is preliminary data.</text>
</comment>
<evidence type="ECO:0000256" key="1">
    <source>
        <dbReference type="SAM" id="MobiDB-lite"/>
    </source>
</evidence>
<protein>
    <submittedName>
        <fullName evidence="2">Uncharacterized protein</fullName>
    </submittedName>
</protein>
<feature type="region of interest" description="Disordered" evidence="1">
    <location>
        <begin position="90"/>
        <end position="112"/>
    </location>
</feature>
<name>A0AAU9L3I1_9STRA</name>
<keyword evidence="4" id="KW-1185">Reference proteome</keyword>
<gene>
    <name evidence="3" type="ORF">PBS001_LOCUS8601</name>
    <name evidence="2" type="ORF">PBS003_LOCUS7136</name>
</gene>
<dbReference type="Proteomes" id="UP001160483">
    <property type="component" value="Unassembled WGS sequence"/>
</dbReference>
<evidence type="ECO:0000313" key="2">
    <source>
        <dbReference type="EMBL" id="CAH0480514.1"/>
    </source>
</evidence>
<feature type="region of interest" description="Disordered" evidence="1">
    <location>
        <begin position="45"/>
        <end position="64"/>
    </location>
</feature>
<dbReference type="EMBL" id="CAKLCB010000387">
    <property type="protein sequence ID" value="CAH0522164.1"/>
    <property type="molecule type" value="Genomic_DNA"/>
</dbReference>
<organism evidence="2 5">
    <name type="scientific">Peronospora belbahrii</name>
    <dbReference type="NCBI Taxonomy" id="622444"/>
    <lineage>
        <taxon>Eukaryota</taxon>
        <taxon>Sar</taxon>
        <taxon>Stramenopiles</taxon>
        <taxon>Oomycota</taxon>
        <taxon>Peronosporomycetes</taxon>
        <taxon>Peronosporales</taxon>
        <taxon>Peronosporaceae</taxon>
        <taxon>Peronospora</taxon>
    </lineage>
</organism>
<dbReference type="Proteomes" id="UP001158986">
    <property type="component" value="Unassembled WGS sequence"/>
</dbReference>
<sequence>MHWMYTGPIPELADKFSVEGLAFSQELREPGIVFEARPQLHRFPWAGGRTYPSARSSNGRPSVSKKVFVRPLGNSLDRLEERTGHDEWQRAALGQTPKQALHQRQRLTTYQV</sequence>
<reference evidence="2 4" key="1">
    <citation type="submission" date="2021-11" db="EMBL/GenBank/DDBJ databases">
        <authorList>
            <person name="Islam A."/>
            <person name="Islam S."/>
            <person name="Flora M.S."/>
            <person name="Rahman M."/>
            <person name="Ziaur R.M."/>
            <person name="Epstein J.H."/>
            <person name="Hassan M."/>
            <person name="Klassen M."/>
            <person name="Woodard K."/>
            <person name="Webb A."/>
            <person name="Webby R.J."/>
            <person name="El Zowalaty M.E."/>
        </authorList>
    </citation>
    <scope>NUCLEOTIDE SEQUENCE</scope>
    <source>
        <strain evidence="3">Pbs1</strain>
        <strain evidence="2">Pbs3</strain>
    </source>
</reference>
<dbReference type="EMBL" id="CAKKTJ010000324">
    <property type="protein sequence ID" value="CAH0480514.1"/>
    <property type="molecule type" value="Genomic_DNA"/>
</dbReference>
<dbReference type="AlphaFoldDB" id="A0AAU9L3I1"/>
<evidence type="ECO:0000313" key="5">
    <source>
        <dbReference type="Proteomes" id="UP001160483"/>
    </source>
</evidence>
<evidence type="ECO:0000313" key="3">
    <source>
        <dbReference type="EMBL" id="CAH0522164.1"/>
    </source>
</evidence>